<dbReference type="InterPro" id="IPR013022">
    <property type="entry name" value="Xyl_isomerase-like_TIM-brl"/>
</dbReference>
<proteinExistence type="inferred from homology"/>
<dbReference type="Pfam" id="PF01261">
    <property type="entry name" value="AP_endonuc_2"/>
    <property type="match status" value="1"/>
</dbReference>
<dbReference type="NCBIfam" id="TIGR00587">
    <property type="entry name" value="nfo"/>
    <property type="match status" value="1"/>
</dbReference>
<organism evidence="10 11">
    <name type="scientific">Ferviditalea candida</name>
    <dbReference type="NCBI Taxonomy" id="3108399"/>
    <lineage>
        <taxon>Bacteria</taxon>
        <taxon>Bacillati</taxon>
        <taxon>Bacillota</taxon>
        <taxon>Bacilli</taxon>
        <taxon>Bacillales</taxon>
        <taxon>Paenibacillaceae</taxon>
        <taxon>Ferviditalea</taxon>
    </lineage>
</organism>
<evidence type="ECO:0000256" key="8">
    <source>
        <dbReference type="ARBA" id="ARBA00023204"/>
    </source>
</evidence>
<keyword evidence="8" id="KW-0234">DNA repair</keyword>
<dbReference type="InterPro" id="IPR018246">
    <property type="entry name" value="AP_endonuc_F2_Zn_BS"/>
</dbReference>
<keyword evidence="3" id="KW-0540">Nuclease</keyword>
<dbReference type="PROSITE" id="PS00731">
    <property type="entry name" value="AP_NUCLEASE_F2_3"/>
    <property type="match status" value="1"/>
</dbReference>
<dbReference type="CDD" id="cd00019">
    <property type="entry name" value="AP2Ec"/>
    <property type="match status" value="1"/>
</dbReference>
<comment type="cofactor">
    <cofactor evidence="1">
        <name>Zn(2+)</name>
        <dbReference type="ChEBI" id="CHEBI:29105"/>
    </cofactor>
</comment>
<evidence type="ECO:0000259" key="9">
    <source>
        <dbReference type="Pfam" id="PF01261"/>
    </source>
</evidence>
<dbReference type="InterPro" id="IPR036237">
    <property type="entry name" value="Xyl_isomerase-like_sf"/>
</dbReference>
<gene>
    <name evidence="10" type="ORF">VF724_13600</name>
</gene>
<protein>
    <submittedName>
        <fullName evidence="10">Deoxyribonuclease IV</fullName>
        <ecNumber evidence="10">3.1.21.2</ecNumber>
    </submittedName>
</protein>
<keyword evidence="4" id="KW-0479">Metal-binding</keyword>
<evidence type="ECO:0000256" key="6">
    <source>
        <dbReference type="ARBA" id="ARBA00022801"/>
    </source>
</evidence>
<evidence type="ECO:0000256" key="7">
    <source>
        <dbReference type="ARBA" id="ARBA00022833"/>
    </source>
</evidence>
<reference evidence="10" key="1">
    <citation type="submission" date="2023-12" db="EMBL/GenBank/DDBJ databases">
        <title>Fervidustalea candida gen. nov., sp. nov., a novel member of the family Paenibacillaceae isolated from a geothermal area.</title>
        <authorList>
            <person name="Li W.-J."/>
            <person name="Jiao J.-Y."/>
            <person name="Chen Y."/>
        </authorList>
    </citation>
    <scope>NUCLEOTIDE SEQUENCE</scope>
    <source>
        <strain evidence="10">SYSU GA230002</strain>
    </source>
</reference>
<accession>A0ABU5ZJL3</accession>
<evidence type="ECO:0000256" key="4">
    <source>
        <dbReference type="ARBA" id="ARBA00022723"/>
    </source>
</evidence>
<dbReference type="Gene3D" id="3.20.20.150">
    <property type="entry name" value="Divalent-metal-dependent TIM barrel enzymes"/>
    <property type="match status" value="1"/>
</dbReference>
<dbReference type="PANTHER" id="PTHR21445">
    <property type="entry name" value="ENDONUCLEASE IV ENDODEOXYRIBONUCLEASE IV"/>
    <property type="match status" value="1"/>
</dbReference>
<feature type="domain" description="Xylose isomerase-like TIM barrel" evidence="9">
    <location>
        <begin position="20"/>
        <end position="274"/>
    </location>
</feature>
<dbReference type="SMART" id="SM00518">
    <property type="entry name" value="AP2Ec"/>
    <property type="match status" value="1"/>
</dbReference>
<comment type="similarity">
    <text evidence="2">Belongs to the AP endonuclease 2 family.</text>
</comment>
<evidence type="ECO:0000256" key="2">
    <source>
        <dbReference type="ARBA" id="ARBA00005340"/>
    </source>
</evidence>
<keyword evidence="6 10" id="KW-0378">Hydrolase</keyword>
<dbReference type="PANTHER" id="PTHR21445:SF0">
    <property type="entry name" value="APURINIC-APYRIMIDINIC ENDONUCLEASE"/>
    <property type="match status" value="1"/>
</dbReference>
<dbReference type="SUPFAM" id="SSF51658">
    <property type="entry name" value="Xylose isomerase-like"/>
    <property type="match status" value="1"/>
</dbReference>
<dbReference type="EMBL" id="JAYJLD010000021">
    <property type="protein sequence ID" value="MEB3102700.1"/>
    <property type="molecule type" value="Genomic_DNA"/>
</dbReference>
<dbReference type="PROSITE" id="PS00730">
    <property type="entry name" value="AP_NUCLEASE_F2_2"/>
    <property type="match status" value="1"/>
</dbReference>
<keyword evidence="5" id="KW-0227">DNA damage</keyword>
<evidence type="ECO:0000256" key="1">
    <source>
        <dbReference type="ARBA" id="ARBA00001947"/>
    </source>
</evidence>
<evidence type="ECO:0000313" key="11">
    <source>
        <dbReference type="Proteomes" id="UP001310386"/>
    </source>
</evidence>
<dbReference type="GO" id="GO:0008833">
    <property type="term" value="F:deoxyribonuclease IV (phage-T4-induced) activity"/>
    <property type="evidence" value="ECO:0007669"/>
    <property type="project" value="UniProtKB-EC"/>
</dbReference>
<evidence type="ECO:0000256" key="3">
    <source>
        <dbReference type="ARBA" id="ARBA00022722"/>
    </source>
</evidence>
<evidence type="ECO:0000313" key="10">
    <source>
        <dbReference type="EMBL" id="MEB3102700.1"/>
    </source>
</evidence>
<keyword evidence="7" id="KW-0862">Zinc</keyword>
<dbReference type="PROSITE" id="PS51432">
    <property type="entry name" value="AP_NUCLEASE_F2_4"/>
    <property type="match status" value="1"/>
</dbReference>
<evidence type="ECO:0000256" key="5">
    <source>
        <dbReference type="ARBA" id="ARBA00022763"/>
    </source>
</evidence>
<dbReference type="Proteomes" id="UP001310386">
    <property type="component" value="Unassembled WGS sequence"/>
</dbReference>
<comment type="caution">
    <text evidence="10">The sequence shown here is derived from an EMBL/GenBank/DDBJ whole genome shotgun (WGS) entry which is preliminary data.</text>
</comment>
<sequence>MLFFGGHISIRNGYLAAARTALSMGMKAFQYFPKNPRSLAVKHFDRRDAQDCADYCERNGLLSVAHSSYLTNLAVADSGLKSATALSLLNELDVAEACGSIGLVVHFGKFKGTDPLQGYKNILQLVNDILNRWNGQALLLIENQAGSGLRMGTEMEELVQIRNLSADPERIRFCLDTCHLFASGVWNGGNWEELLQRGGQTGFFSHVKTVHLNDSAFPAGSFRDRHANIGRGHIGDEAFRIFLRSPFLQGVPVILETPVTPSYTYENEMKHIRELLN</sequence>
<keyword evidence="11" id="KW-1185">Reference proteome</keyword>
<dbReference type="RefSeq" id="WP_371754822.1">
    <property type="nucleotide sequence ID" value="NZ_JAYJLD010000021.1"/>
</dbReference>
<dbReference type="InterPro" id="IPR001719">
    <property type="entry name" value="AP_endonuc_2"/>
</dbReference>
<name>A0ABU5ZJL3_9BACL</name>
<dbReference type="EC" id="3.1.21.2" evidence="10"/>